<dbReference type="Proteomes" id="UP000193689">
    <property type="component" value="Unassembled WGS sequence"/>
</dbReference>
<dbReference type="SMART" id="SM00220">
    <property type="entry name" value="S_TKc"/>
    <property type="match status" value="1"/>
</dbReference>
<dbReference type="STRING" id="1141098.A0A1Y2EDC4"/>
<dbReference type="OrthoDB" id="74764at2759"/>
<sequence length="635" mass="71116">MNVLSEPVLQSKIYHTIHPNLQLSNNLRLRSCSPSQLPRNHSFLIKASSVNPFASGYSSDHCLMTDLGVGPIDKHISINCPNMEQVPLAQIVCRVVDTELAGLQPAGGGFLIPGPHDDGLNQALLPSCSYDLRARCSLTVGRDTDPQVNSICVDNVYVSRTHFEIYSVVYEEYDLSKQQPMIYIRDRQSLSGTSVNGCIIGCKASGPSPGHLLSHGDVVRINPYWEFEIRLPQCPRWSCPLRGIQSHEARTFCDRYLITDRVLGIGNHCTIHLAIDVKSGRQLACKISDLDRARKSTAAIDIIRAIGWEADILGKVRHPNLLTLEYAFRSKHTLYIFTELATGGDLFSMYQTHDGFFSENQTKFVMYQVVRAVAYLHKQGLSHRDLKPENIFFASGPDVRNRVIVGDLGGAMGTTWGRMKSNVGTEMYLAPEMHFGHLSYTETVDIWSIGMITLVLMTANQRHQLSHLKAMNQESIDETLKAILKPLYPTASTLSEDGQDFIRRCLKVNAGQRMTASQAKEHSWFHLPKLTKDEWNKVRNESWKPSHRTAPPVEDLPNLEIMVAYPHLELVNKKSAFSLTAFTTSSRNRKLDENREKSGDGASPYFSPRATSKTTKILKKGAGSKRNKSAQPLRQ</sequence>
<evidence type="ECO:0000259" key="3">
    <source>
        <dbReference type="PROSITE" id="PS50006"/>
    </source>
</evidence>
<evidence type="ECO:0000256" key="2">
    <source>
        <dbReference type="SAM" id="MobiDB-lite"/>
    </source>
</evidence>
<dbReference type="InParanoid" id="A0A1Y2EDC4"/>
<name>A0A1Y2EDC4_9PEZI</name>
<dbReference type="Pfam" id="PF00498">
    <property type="entry name" value="FHA"/>
    <property type="match status" value="1"/>
</dbReference>
<dbReference type="SUPFAM" id="SSF56112">
    <property type="entry name" value="Protein kinase-like (PK-like)"/>
    <property type="match status" value="1"/>
</dbReference>
<feature type="compositionally biased region" description="Basic residues" evidence="2">
    <location>
        <begin position="616"/>
        <end position="628"/>
    </location>
</feature>
<dbReference type="GO" id="GO:0005524">
    <property type="term" value="F:ATP binding"/>
    <property type="evidence" value="ECO:0007669"/>
    <property type="project" value="InterPro"/>
</dbReference>
<accession>A0A1Y2EDC4</accession>
<gene>
    <name evidence="5" type="ORF">BCR38DRAFT_419482</name>
</gene>
<keyword evidence="5" id="KW-0418">Kinase</keyword>
<dbReference type="InterPro" id="IPR011009">
    <property type="entry name" value="Kinase-like_dom_sf"/>
</dbReference>
<protein>
    <submittedName>
        <fullName evidence="5">Kinase-like domain-containing protein</fullName>
    </submittedName>
</protein>
<dbReference type="PROSITE" id="PS50011">
    <property type="entry name" value="PROTEIN_KINASE_DOM"/>
    <property type="match status" value="1"/>
</dbReference>
<dbReference type="Gene3D" id="2.60.200.20">
    <property type="match status" value="1"/>
</dbReference>
<dbReference type="AlphaFoldDB" id="A0A1Y2EDC4"/>
<dbReference type="GeneID" id="63775530"/>
<dbReference type="RefSeq" id="XP_040719529.1">
    <property type="nucleotide sequence ID" value="XM_040859318.1"/>
</dbReference>
<keyword evidence="5" id="KW-0808">Transferase</keyword>
<dbReference type="EMBL" id="MCFJ01000002">
    <property type="protein sequence ID" value="ORY69579.1"/>
    <property type="molecule type" value="Genomic_DNA"/>
</dbReference>
<dbReference type="InterPro" id="IPR000253">
    <property type="entry name" value="FHA_dom"/>
</dbReference>
<dbReference type="InterPro" id="IPR008984">
    <property type="entry name" value="SMAD_FHA_dom_sf"/>
</dbReference>
<dbReference type="PANTHER" id="PTHR24347">
    <property type="entry name" value="SERINE/THREONINE-PROTEIN KINASE"/>
    <property type="match status" value="1"/>
</dbReference>
<comment type="similarity">
    <text evidence="1">Belongs to the protein kinase superfamily. CAMK Ser/Thr protein kinase family. CHEK2 subfamily.</text>
</comment>
<dbReference type="SUPFAM" id="SSF49879">
    <property type="entry name" value="SMAD/FHA domain"/>
    <property type="match status" value="1"/>
</dbReference>
<dbReference type="SMART" id="SM00240">
    <property type="entry name" value="FHA"/>
    <property type="match status" value="1"/>
</dbReference>
<reference evidence="5 6" key="1">
    <citation type="submission" date="2016-07" db="EMBL/GenBank/DDBJ databases">
        <title>Pervasive Adenine N6-methylation of Active Genes in Fungi.</title>
        <authorList>
            <consortium name="DOE Joint Genome Institute"/>
            <person name="Mondo S.J."/>
            <person name="Dannebaum R.O."/>
            <person name="Kuo R.C."/>
            <person name="Labutti K."/>
            <person name="Haridas S."/>
            <person name="Kuo A."/>
            <person name="Salamov A."/>
            <person name="Ahrendt S.R."/>
            <person name="Lipzen A."/>
            <person name="Sullivan W."/>
            <person name="Andreopoulos W.B."/>
            <person name="Clum A."/>
            <person name="Lindquist E."/>
            <person name="Daum C."/>
            <person name="Ramamoorthy G.K."/>
            <person name="Gryganskyi A."/>
            <person name="Culley D."/>
            <person name="Magnuson J.K."/>
            <person name="James T.Y."/>
            <person name="O'Malley M.A."/>
            <person name="Stajich J.E."/>
            <person name="Spatafora J.W."/>
            <person name="Visel A."/>
            <person name="Grigoriev I.V."/>
        </authorList>
    </citation>
    <scope>NUCLEOTIDE SEQUENCE [LARGE SCALE GENOMIC DNA]</scope>
    <source>
        <strain evidence="5 6">CBS 129021</strain>
    </source>
</reference>
<evidence type="ECO:0000313" key="5">
    <source>
        <dbReference type="EMBL" id="ORY69579.1"/>
    </source>
</evidence>
<feature type="domain" description="Protein kinase" evidence="4">
    <location>
        <begin position="257"/>
        <end position="525"/>
    </location>
</feature>
<proteinExistence type="inferred from homology"/>
<organism evidence="5 6">
    <name type="scientific">Pseudomassariella vexata</name>
    <dbReference type="NCBI Taxonomy" id="1141098"/>
    <lineage>
        <taxon>Eukaryota</taxon>
        <taxon>Fungi</taxon>
        <taxon>Dikarya</taxon>
        <taxon>Ascomycota</taxon>
        <taxon>Pezizomycotina</taxon>
        <taxon>Sordariomycetes</taxon>
        <taxon>Xylariomycetidae</taxon>
        <taxon>Amphisphaeriales</taxon>
        <taxon>Pseudomassariaceae</taxon>
        <taxon>Pseudomassariella</taxon>
    </lineage>
</organism>
<evidence type="ECO:0000313" key="6">
    <source>
        <dbReference type="Proteomes" id="UP000193689"/>
    </source>
</evidence>
<feature type="region of interest" description="Disordered" evidence="2">
    <location>
        <begin position="588"/>
        <end position="635"/>
    </location>
</feature>
<dbReference type="Gene3D" id="1.10.510.10">
    <property type="entry name" value="Transferase(Phosphotransferase) domain 1"/>
    <property type="match status" value="1"/>
</dbReference>
<evidence type="ECO:0000259" key="4">
    <source>
        <dbReference type="PROSITE" id="PS50011"/>
    </source>
</evidence>
<dbReference type="InterPro" id="IPR000719">
    <property type="entry name" value="Prot_kinase_dom"/>
</dbReference>
<evidence type="ECO:0000256" key="1">
    <source>
        <dbReference type="ARBA" id="ARBA00005575"/>
    </source>
</evidence>
<feature type="compositionally biased region" description="Basic and acidic residues" evidence="2">
    <location>
        <begin position="589"/>
        <end position="599"/>
    </location>
</feature>
<dbReference type="Pfam" id="PF00069">
    <property type="entry name" value="Pkinase"/>
    <property type="match status" value="1"/>
</dbReference>
<keyword evidence="6" id="KW-1185">Reference proteome</keyword>
<dbReference type="GO" id="GO:0004672">
    <property type="term" value="F:protein kinase activity"/>
    <property type="evidence" value="ECO:0007669"/>
    <property type="project" value="InterPro"/>
</dbReference>
<feature type="domain" description="FHA" evidence="3">
    <location>
        <begin position="138"/>
        <end position="200"/>
    </location>
</feature>
<comment type="caution">
    <text evidence="5">The sequence shown here is derived from an EMBL/GenBank/DDBJ whole genome shotgun (WGS) entry which is preliminary data.</text>
</comment>
<dbReference type="InterPro" id="IPR008271">
    <property type="entry name" value="Ser/Thr_kinase_AS"/>
</dbReference>
<dbReference type="PROSITE" id="PS00108">
    <property type="entry name" value="PROTEIN_KINASE_ST"/>
    <property type="match status" value="1"/>
</dbReference>
<dbReference type="PROSITE" id="PS50006">
    <property type="entry name" value="FHA_DOMAIN"/>
    <property type="match status" value="1"/>
</dbReference>